<feature type="domain" description="Protein-glutamine gamma-glutamyltransferase-like C-terminal" evidence="2">
    <location>
        <begin position="130"/>
        <end position="200"/>
    </location>
</feature>
<keyword evidence="4" id="KW-1185">Reference proteome</keyword>
<keyword evidence="1" id="KW-0472">Membrane</keyword>
<dbReference type="RefSeq" id="WP_155549255.1">
    <property type="nucleotide sequence ID" value="NZ_CABVGP010000003.1"/>
</dbReference>
<protein>
    <submittedName>
        <fullName evidence="3">Integral membrane protein</fullName>
    </submittedName>
</protein>
<keyword evidence="1" id="KW-1133">Transmembrane helix</keyword>
<dbReference type="Pfam" id="PF13559">
    <property type="entry name" value="DUF4129"/>
    <property type="match status" value="1"/>
</dbReference>
<proteinExistence type="predicted"/>
<evidence type="ECO:0000259" key="2">
    <source>
        <dbReference type="Pfam" id="PF13559"/>
    </source>
</evidence>
<dbReference type="AlphaFoldDB" id="A0A6I8M7B2"/>
<name>A0A6I8M7B2_9PSEU</name>
<evidence type="ECO:0000313" key="3">
    <source>
        <dbReference type="EMBL" id="VVJ24688.1"/>
    </source>
</evidence>
<accession>A0A6I8M7B2</accession>
<evidence type="ECO:0000256" key="1">
    <source>
        <dbReference type="SAM" id="Phobius"/>
    </source>
</evidence>
<evidence type="ECO:0000313" key="4">
    <source>
        <dbReference type="Proteomes" id="UP000399805"/>
    </source>
</evidence>
<dbReference type="InterPro" id="IPR025403">
    <property type="entry name" value="TgpA-like_C"/>
</dbReference>
<dbReference type="Proteomes" id="UP000399805">
    <property type="component" value="Unassembled WGS sequence"/>
</dbReference>
<reference evidence="3 4" key="1">
    <citation type="submission" date="2019-09" db="EMBL/GenBank/DDBJ databases">
        <authorList>
            <person name="Leyn A S."/>
        </authorList>
    </citation>
    <scope>NUCLEOTIDE SEQUENCE [LARGE SCALE GENOMIC DNA]</scope>
    <source>
        <strain evidence="3">AA231_1</strain>
    </source>
</reference>
<keyword evidence="1" id="KW-0812">Transmembrane</keyword>
<dbReference type="EMBL" id="CABVGP010000003">
    <property type="protein sequence ID" value="VVJ24688.1"/>
    <property type="molecule type" value="Genomic_DNA"/>
</dbReference>
<organism evidence="3 4">
    <name type="scientific">Amycolatopsis camponoti</name>
    <dbReference type="NCBI Taxonomy" id="2606593"/>
    <lineage>
        <taxon>Bacteria</taxon>
        <taxon>Bacillati</taxon>
        <taxon>Actinomycetota</taxon>
        <taxon>Actinomycetes</taxon>
        <taxon>Pseudonocardiales</taxon>
        <taxon>Pseudonocardiaceae</taxon>
        <taxon>Amycolatopsis</taxon>
    </lineage>
</organism>
<feature type="transmembrane region" description="Helical" evidence="1">
    <location>
        <begin position="63"/>
        <end position="84"/>
    </location>
</feature>
<gene>
    <name evidence="3" type="ORF">AA23TX_09549</name>
</gene>
<sequence>MVTLVLSDVPVDIDRDAARRAAAEELTDPKYRDAQPNFLQQIGQWLGEQLEKLLNGVSSVVPGGIWGVLLVLVLLIVLVVVVRLRTGKIARTSRAGGTVFGGQRRSADDYRRSAAEAAAAGRYDDAVRDRFRAVVRALEERALLDARSGRTADEAAAEAGTLLPNVAAELRDGARLFDDVHYGGREGTETAYRTLTELDERCRRERPVAMAGS</sequence>